<keyword evidence="3" id="KW-0178">Competence</keyword>
<dbReference type="GO" id="GO:0009986">
    <property type="term" value="C:cell surface"/>
    <property type="evidence" value="ECO:0007669"/>
    <property type="project" value="UniProtKB-SubCell"/>
</dbReference>
<dbReference type="GO" id="GO:0030420">
    <property type="term" value="P:establishment of competence for transformation"/>
    <property type="evidence" value="ECO:0007669"/>
    <property type="project" value="UniProtKB-KW"/>
</dbReference>
<sequence length="135" mass="14547">MRKCTTGLRGRPRDRRTENGAGGEAGFTLLEMVVAVLVLAVMMSVVAPHVLGVGQRAESVACEQNQRNIRAALDEYQLMYHKYPAGNSDEQLQALVDAQLLDSVPRDPGGGHYILNTTGNEVVVTCDVHGELGNS</sequence>
<evidence type="ECO:0000313" key="7">
    <source>
        <dbReference type="EMBL" id="SFU89595.1"/>
    </source>
</evidence>
<keyword evidence="8" id="KW-1185">Reference proteome</keyword>
<gene>
    <name evidence="7" type="ORF">SAMN05421543_11266</name>
</gene>
<dbReference type="Proteomes" id="UP000183508">
    <property type="component" value="Unassembled WGS sequence"/>
</dbReference>
<dbReference type="NCBIfam" id="TIGR02532">
    <property type="entry name" value="IV_pilin_GFxxxE"/>
    <property type="match status" value="1"/>
</dbReference>
<dbReference type="GO" id="GO:0015628">
    <property type="term" value="P:protein secretion by the type II secretion system"/>
    <property type="evidence" value="ECO:0007669"/>
    <property type="project" value="InterPro"/>
</dbReference>
<reference evidence="8" key="1">
    <citation type="submission" date="2016-10" db="EMBL/GenBank/DDBJ databases">
        <authorList>
            <person name="Varghese N."/>
        </authorList>
    </citation>
    <scope>NUCLEOTIDE SEQUENCE [LARGE SCALE GENOMIC DNA]</scope>
    <source>
        <strain evidence="8">DSM 17980</strain>
    </source>
</reference>
<accession>A0A1I7JWY8</accession>
<keyword evidence="5" id="KW-1133">Transmembrane helix</keyword>
<dbReference type="OrthoDB" id="1798043at2"/>
<feature type="transmembrane region" description="Helical" evidence="5">
    <location>
        <begin position="21"/>
        <end position="46"/>
    </location>
</feature>
<keyword evidence="2" id="KW-0488">Methylation</keyword>
<dbReference type="Gene3D" id="3.30.700.10">
    <property type="entry name" value="Glycoprotein, Type 4 Pilin"/>
    <property type="match status" value="1"/>
</dbReference>
<organism evidence="7 8">
    <name type="scientific">Alicyclobacillus macrosporangiidus</name>
    <dbReference type="NCBI Taxonomy" id="392015"/>
    <lineage>
        <taxon>Bacteria</taxon>
        <taxon>Bacillati</taxon>
        <taxon>Bacillota</taxon>
        <taxon>Bacilli</taxon>
        <taxon>Bacillales</taxon>
        <taxon>Alicyclobacillaceae</taxon>
        <taxon>Alicyclobacillus</taxon>
    </lineage>
</organism>
<evidence type="ECO:0000256" key="3">
    <source>
        <dbReference type="ARBA" id="ARBA00023287"/>
    </source>
</evidence>
<feature type="domain" description="Type II secretion system protein GspG C-terminal" evidence="6">
    <location>
        <begin position="50"/>
        <end position="121"/>
    </location>
</feature>
<dbReference type="InterPro" id="IPR013545">
    <property type="entry name" value="T2SS_protein-GspG_C"/>
</dbReference>
<dbReference type="PANTHER" id="PTHR30093">
    <property type="entry name" value="GENERAL SECRETION PATHWAY PROTEIN G"/>
    <property type="match status" value="1"/>
</dbReference>
<dbReference type="Pfam" id="PF07963">
    <property type="entry name" value="N_methyl"/>
    <property type="match status" value="1"/>
</dbReference>
<dbReference type="InterPro" id="IPR012902">
    <property type="entry name" value="N_methyl_site"/>
</dbReference>
<evidence type="ECO:0000259" key="6">
    <source>
        <dbReference type="Pfam" id="PF08334"/>
    </source>
</evidence>
<dbReference type="GO" id="GO:0015627">
    <property type="term" value="C:type II protein secretion system complex"/>
    <property type="evidence" value="ECO:0007669"/>
    <property type="project" value="InterPro"/>
</dbReference>
<dbReference type="RefSeq" id="WP_083430429.1">
    <property type="nucleotide sequence ID" value="NZ_FPBV01000012.1"/>
</dbReference>
<comment type="subcellular location">
    <subcellularLocation>
        <location evidence="1">Cell surface</location>
    </subcellularLocation>
</comment>
<dbReference type="AlphaFoldDB" id="A0A1I7JWY8"/>
<dbReference type="InterPro" id="IPR045584">
    <property type="entry name" value="Pilin-like"/>
</dbReference>
<dbReference type="SUPFAM" id="SSF54523">
    <property type="entry name" value="Pili subunits"/>
    <property type="match status" value="1"/>
</dbReference>
<dbReference type="STRING" id="392015.SAMN05421543_11266"/>
<evidence type="ECO:0000256" key="1">
    <source>
        <dbReference type="ARBA" id="ARBA00004241"/>
    </source>
</evidence>
<dbReference type="Pfam" id="PF08334">
    <property type="entry name" value="T2SSG"/>
    <property type="match status" value="1"/>
</dbReference>
<evidence type="ECO:0000313" key="8">
    <source>
        <dbReference type="Proteomes" id="UP000183508"/>
    </source>
</evidence>
<feature type="region of interest" description="Disordered" evidence="4">
    <location>
        <begin position="1"/>
        <end position="22"/>
    </location>
</feature>
<dbReference type="InterPro" id="IPR000983">
    <property type="entry name" value="Bac_GSPG_pilin"/>
</dbReference>
<proteinExistence type="predicted"/>
<dbReference type="EMBL" id="FPBV01000012">
    <property type="protein sequence ID" value="SFU89595.1"/>
    <property type="molecule type" value="Genomic_DNA"/>
</dbReference>
<evidence type="ECO:0000256" key="2">
    <source>
        <dbReference type="ARBA" id="ARBA00022481"/>
    </source>
</evidence>
<evidence type="ECO:0000256" key="4">
    <source>
        <dbReference type="SAM" id="MobiDB-lite"/>
    </source>
</evidence>
<name>A0A1I7JWY8_9BACL</name>
<protein>
    <submittedName>
        <fullName evidence="7">General secretion pathway protein G</fullName>
    </submittedName>
</protein>
<keyword evidence="5" id="KW-0812">Transmembrane</keyword>
<evidence type="ECO:0000256" key="5">
    <source>
        <dbReference type="SAM" id="Phobius"/>
    </source>
</evidence>
<dbReference type="PROSITE" id="PS00409">
    <property type="entry name" value="PROKAR_NTER_METHYL"/>
    <property type="match status" value="1"/>
</dbReference>
<keyword evidence="5" id="KW-0472">Membrane</keyword>
<dbReference type="PRINTS" id="PR00813">
    <property type="entry name" value="BCTERIALGSPG"/>
</dbReference>